<feature type="transmembrane region" description="Helical" evidence="9">
    <location>
        <begin position="305"/>
        <end position="327"/>
    </location>
</feature>
<dbReference type="Proteomes" id="UP000271227">
    <property type="component" value="Unassembled WGS sequence"/>
</dbReference>
<evidence type="ECO:0000256" key="3">
    <source>
        <dbReference type="ARBA" id="ARBA00022448"/>
    </source>
</evidence>
<dbReference type="Pfam" id="PF01594">
    <property type="entry name" value="AI-2E_transport"/>
    <property type="match status" value="1"/>
</dbReference>
<keyword evidence="6 9" id="KW-1133">Transmembrane helix</keyword>
<feature type="transmembrane region" description="Helical" evidence="9">
    <location>
        <begin position="192"/>
        <end position="213"/>
    </location>
</feature>
<feature type="region of interest" description="Disordered" evidence="8">
    <location>
        <begin position="1"/>
        <end position="20"/>
    </location>
</feature>
<feature type="transmembrane region" description="Helical" evidence="9">
    <location>
        <begin position="55"/>
        <end position="88"/>
    </location>
</feature>
<feature type="transmembrane region" description="Helical" evidence="9">
    <location>
        <begin position="253"/>
        <end position="270"/>
    </location>
</feature>
<proteinExistence type="inferred from homology"/>
<dbReference type="InterPro" id="IPR002549">
    <property type="entry name" value="AI-2E-like"/>
</dbReference>
<evidence type="ECO:0000256" key="7">
    <source>
        <dbReference type="ARBA" id="ARBA00023136"/>
    </source>
</evidence>
<evidence type="ECO:0000256" key="6">
    <source>
        <dbReference type="ARBA" id="ARBA00022989"/>
    </source>
</evidence>
<dbReference type="AlphaFoldDB" id="A0A3M0C2K8"/>
<dbReference type="EMBL" id="REFR01000014">
    <property type="protein sequence ID" value="RMB02897.1"/>
    <property type="molecule type" value="Genomic_DNA"/>
</dbReference>
<comment type="subcellular location">
    <subcellularLocation>
        <location evidence="1">Cell membrane</location>
        <topology evidence="1">Multi-pass membrane protein</topology>
    </subcellularLocation>
</comment>
<reference evidence="10 11" key="1">
    <citation type="submission" date="2018-10" db="EMBL/GenBank/DDBJ databases">
        <title>Genomic Encyclopedia of Archaeal and Bacterial Type Strains, Phase II (KMG-II): from individual species to whole genera.</title>
        <authorList>
            <person name="Goeker M."/>
        </authorList>
    </citation>
    <scope>NUCLEOTIDE SEQUENCE [LARGE SCALE GENOMIC DNA]</scope>
    <source>
        <strain evidence="10 11">DSM 25217</strain>
    </source>
</reference>
<keyword evidence="5 9" id="KW-0812">Transmembrane</keyword>
<name>A0A3M0C2K8_9PROT</name>
<gene>
    <name evidence="10" type="ORF">BXY39_3250</name>
</gene>
<protein>
    <submittedName>
        <fullName evidence="10">Putative permease</fullName>
    </submittedName>
</protein>
<evidence type="ECO:0000256" key="9">
    <source>
        <dbReference type="SAM" id="Phobius"/>
    </source>
</evidence>
<evidence type="ECO:0000256" key="5">
    <source>
        <dbReference type="ARBA" id="ARBA00022692"/>
    </source>
</evidence>
<keyword evidence="11" id="KW-1185">Reference proteome</keyword>
<evidence type="ECO:0000256" key="4">
    <source>
        <dbReference type="ARBA" id="ARBA00022475"/>
    </source>
</evidence>
<comment type="caution">
    <text evidence="10">The sequence shown here is derived from an EMBL/GenBank/DDBJ whole genome shotgun (WGS) entry which is preliminary data.</text>
</comment>
<evidence type="ECO:0000256" key="1">
    <source>
        <dbReference type="ARBA" id="ARBA00004651"/>
    </source>
</evidence>
<dbReference type="PANTHER" id="PTHR21716">
    <property type="entry name" value="TRANSMEMBRANE PROTEIN"/>
    <property type="match status" value="1"/>
</dbReference>
<feature type="compositionally biased region" description="Polar residues" evidence="8">
    <location>
        <begin position="1"/>
        <end position="13"/>
    </location>
</feature>
<dbReference type="GO" id="GO:0055085">
    <property type="term" value="P:transmembrane transport"/>
    <property type="evidence" value="ECO:0007669"/>
    <property type="project" value="TreeGrafter"/>
</dbReference>
<feature type="transmembrane region" description="Helical" evidence="9">
    <location>
        <begin position="100"/>
        <end position="125"/>
    </location>
</feature>
<sequence length="401" mass="43185">MTDLQSDSETGPENQAKAQAEIQTEIQAETQVETQAQAHPVSAWFRRTFADPQMVLLVVVVALAFLGIMLFAQMLAPAIAAVVIAFLLDGPVKWLERRGVPQLLAIPGVFIGFLALSTVILLSVVPPLVTQIAGFINESPAMVESLTDLLLELQQRFPAIVTEAQVESWLAQIGAEIGALGPRILQYSLSGLTGTVTMIVYLVLVPLMVFFFLKDKREILAWAASFLPAEKPIIEQVWGEVVGRAGDYARGKIYEILIMAVSAFVIYQLIGLRYATLLAVATGLSVIIPYIGAAAVTLPIALVGYFQWGFSSEMAVAVAAYLGLQAVDGNILSPLLFSEVVQLHPNAIIVAVLVFGGIWGFWGVFFAIPLATVANAVVRAWRDRTQDLVASAVGEANTPPL</sequence>
<dbReference type="FunCoup" id="A0A3M0C2K8">
    <property type="interactions" value="163"/>
</dbReference>
<evidence type="ECO:0000313" key="11">
    <source>
        <dbReference type="Proteomes" id="UP000271227"/>
    </source>
</evidence>
<evidence type="ECO:0000313" key="10">
    <source>
        <dbReference type="EMBL" id="RMB02897.1"/>
    </source>
</evidence>
<organism evidence="10 11">
    <name type="scientific">Eilatimonas milleporae</name>
    <dbReference type="NCBI Taxonomy" id="911205"/>
    <lineage>
        <taxon>Bacteria</taxon>
        <taxon>Pseudomonadati</taxon>
        <taxon>Pseudomonadota</taxon>
        <taxon>Alphaproteobacteria</taxon>
        <taxon>Kordiimonadales</taxon>
        <taxon>Kordiimonadaceae</taxon>
        <taxon>Eilatimonas</taxon>
    </lineage>
</organism>
<keyword evidence="7 9" id="KW-0472">Membrane</keyword>
<dbReference type="PANTHER" id="PTHR21716:SF53">
    <property type="entry name" value="PERMEASE PERM-RELATED"/>
    <property type="match status" value="1"/>
</dbReference>
<feature type="transmembrane region" description="Helical" evidence="9">
    <location>
        <begin position="347"/>
        <end position="378"/>
    </location>
</feature>
<dbReference type="InParanoid" id="A0A3M0C2K8"/>
<evidence type="ECO:0000256" key="8">
    <source>
        <dbReference type="SAM" id="MobiDB-lite"/>
    </source>
</evidence>
<dbReference type="OrthoDB" id="5562213at2"/>
<dbReference type="GO" id="GO:0005886">
    <property type="term" value="C:plasma membrane"/>
    <property type="evidence" value="ECO:0007669"/>
    <property type="project" value="UniProtKB-SubCell"/>
</dbReference>
<dbReference type="RefSeq" id="WP_121939884.1">
    <property type="nucleotide sequence ID" value="NZ_REFR01000014.1"/>
</dbReference>
<keyword evidence="3" id="KW-0813">Transport</keyword>
<comment type="similarity">
    <text evidence="2">Belongs to the autoinducer-2 exporter (AI-2E) (TC 2.A.86) family.</text>
</comment>
<keyword evidence="4" id="KW-1003">Cell membrane</keyword>
<feature type="transmembrane region" description="Helical" evidence="9">
    <location>
        <begin position="276"/>
        <end position="298"/>
    </location>
</feature>
<accession>A0A3M0C2K8</accession>
<evidence type="ECO:0000256" key="2">
    <source>
        <dbReference type="ARBA" id="ARBA00009773"/>
    </source>
</evidence>